<comment type="caution">
    <text evidence="1">The sequence shown here is derived from an EMBL/GenBank/DDBJ whole genome shotgun (WGS) entry which is preliminary data.</text>
</comment>
<dbReference type="Proteomes" id="UP000675653">
    <property type="component" value="Unassembled WGS sequence"/>
</dbReference>
<dbReference type="EMBL" id="JAGRZL010000081">
    <property type="protein sequence ID" value="MBR7631395.1"/>
    <property type="molecule type" value="Genomic_DNA"/>
</dbReference>
<sequence>MNIFLGAIGVDEFDYPQGYLTFLKSKMSKDFEPWTMLAHYEKRVDSWRKILIEQYPIYSLLPFAKYIANDDVACFDLKNGDVVIINSFSTIDCSCHGTYPDFDTWLTAAIAEHESWDEDEDE</sequence>
<evidence type="ECO:0000313" key="1">
    <source>
        <dbReference type="EMBL" id="MBR7631395.1"/>
    </source>
</evidence>
<name>A0ABS5GW76_9GAMM</name>
<gene>
    <name evidence="1" type="ORF">KAT72_20920</name>
</gene>
<evidence type="ECO:0000313" key="2">
    <source>
        <dbReference type="Proteomes" id="UP000675653"/>
    </source>
</evidence>
<proteinExistence type="predicted"/>
<dbReference type="RefSeq" id="WP_212514785.1">
    <property type="nucleotide sequence ID" value="NZ_CAWQDX010000109.1"/>
</dbReference>
<reference evidence="1 2" key="1">
    <citation type="submission" date="2021-04" db="EMBL/GenBank/DDBJ databases">
        <title>Draft Genome of Aeromonas popoffii ID682, isolated from a natural water source in Idaho.</title>
        <authorList>
            <person name="Testerman T."/>
            <person name="Graf J."/>
        </authorList>
    </citation>
    <scope>NUCLEOTIDE SEQUENCE [LARGE SCALE GENOMIC DNA]</scope>
    <source>
        <strain evidence="1 2">ID682</strain>
    </source>
</reference>
<accession>A0ABS5GW76</accession>
<keyword evidence="2" id="KW-1185">Reference proteome</keyword>
<evidence type="ECO:0008006" key="3">
    <source>
        <dbReference type="Google" id="ProtNLM"/>
    </source>
</evidence>
<organism evidence="1 2">
    <name type="scientific">Aeromonas popoffii</name>
    <dbReference type="NCBI Taxonomy" id="70856"/>
    <lineage>
        <taxon>Bacteria</taxon>
        <taxon>Pseudomonadati</taxon>
        <taxon>Pseudomonadota</taxon>
        <taxon>Gammaproteobacteria</taxon>
        <taxon>Aeromonadales</taxon>
        <taxon>Aeromonadaceae</taxon>
        <taxon>Aeromonas</taxon>
    </lineage>
</organism>
<protein>
    <recommendedName>
        <fullName evidence="3">SMI1/KNR4 family protein</fullName>
    </recommendedName>
</protein>